<protein>
    <recommendedName>
        <fullName evidence="5">M96 mating-specific protein family</fullName>
    </recommendedName>
</protein>
<evidence type="ECO:0000256" key="2">
    <source>
        <dbReference type="SAM" id="MobiDB-lite"/>
    </source>
</evidence>
<proteinExistence type="predicted"/>
<sequence>MVAGGSSSPDATSTEGSNSPISALNVRTTCITTAPKKKRVRREQVELKTLRELAGKLEHRLEQLKKRRFTSTPTTNHIINGNTGNSNSQHVKFGPISVWEAIADRQFKERARVEKENEKLKAVLRTQTSTSQVLQTRAQKALGDKAVADARLSEQELIGLTMMQLQDKGPRYWDLDSGDEEGIFADLLALVVRTRLKLQQRQVEDPRTVLSFATWSISVGEPHVRRDSESGLVLETHGCSLLPFNVKTAAAACWRMFSLSPVNHKVAVKDTGESDVAARSFTCSSVYLGQQVDVRGKHTCRKYVDVDGCVTIVYAGRTGSTEADTHCQEVQLQKTGWIKVRPQFCSESSHQLSSVVVEMHTETVPRFRNGSTGQEKLAREAIEWATRSHLMVNDWYRQKLSETLVEEDWKAFRGSDGKSTC</sequence>
<feature type="region of interest" description="Disordered" evidence="2">
    <location>
        <begin position="1"/>
        <end position="21"/>
    </location>
</feature>
<comment type="caution">
    <text evidence="3">The sequence shown here is derived from an EMBL/GenBank/DDBJ whole genome shotgun (WGS) entry which is preliminary data.</text>
</comment>
<evidence type="ECO:0000313" key="3">
    <source>
        <dbReference type="EMBL" id="KAF4035419.1"/>
    </source>
</evidence>
<reference evidence="3" key="1">
    <citation type="submission" date="2020-04" db="EMBL/GenBank/DDBJ databases">
        <title>Hybrid Assembly of Korean Phytophthora infestans isolates.</title>
        <authorList>
            <person name="Prokchorchik M."/>
            <person name="Lee Y."/>
            <person name="Seo J."/>
            <person name="Cho J.-H."/>
            <person name="Park Y.-E."/>
            <person name="Jang D.-C."/>
            <person name="Im J.-S."/>
            <person name="Choi J.-G."/>
            <person name="Park H.-J."/>
            <person name="Lee G.-B."/>
            <person name="Lee Y.-G."/>
            <person name="Hong S.-Y."/>
            <person name="Cho K."/>
            <person name="Sohn K.H."/>
        </authorList>
    </citation>
    <scope>NUCLEOTIDE SEQUENCE</scope>
    <source>
        <strain evidence="3">KR_1_A1</strain>
    </source>
</reference>
<feature type="coiled-coil region" evidence="1">
    <location>
        <begin position="40"/>
        <end position="67"/>
    </location>
</feature>
<dbReference type="EMBL" id="WSZM01000316">
    <property type="protein sequence ID" value="KAF4035419.1"/>
    <property type="molecule type" value="Genomic_DNA"/>
</dbReference>
<evidence type="ECO:0008006" key="5">
    <source>
        <dbReference type="Google" id="ProtNLM"/>
    </source>
</evidence>
<evidence type="ECO:0000313" key="4">
    <source>
        <dbReference type="Proteomes" id="UP000602510"/>
    </source>
</evidence>
<dbReference type="AlphaFoldDB" id="A0A833VZG8"/>
<name>A0A833VZG8_PHYIN</name>
<gene>
    <name evidence="3" type="ORF">GN244_ATG12558</name>
</gene>
<evidence type="ECO:0000256" key="1">
    <source>
        <dbReference type="SAM" id="Coils"/>
    </source>
</evidence>
<keyword evidence="4" id="KW-1185">Reference proteome</keyword>
<dbReference type="Proteomes" id="UP000602510">
    <property type="component" value="Unassembled WGS sequence"/>
</dbReference>
<accession>A0A833VZG8</accession>
<keyword evidence="1" id="KW-0175">Coiled coil</keyword>
<organism evidence="3 4">
    <name type="scientific">Phytophthora infestans</name>
    <name type="common">Potato late blight agent</name>
    <name type="synonym">Botrytis infestans</name>
    <dbReference type="NCBI Taxonomy" id="4787"/>
    <lineage>
        <taxon>Eukaryota</taxon>
        <taxon>Sar</taxon>
        <taxon>Stramenopiles</taxon>
        <taxon>Oomycota</taxon>
        <taxon>Peronosporomycetes</taxon>
        <taxon>Peronosporales</taxon>
        <taxon>Peronosporaceae</taxon>
        <taxon>Phytophthora</taxon>
    </lineage>
</organism>